<reference evidence="8 9" key="1">
    <citation type="submission" date="2023-12" db="EMBL/GenBank/DDBJ databases">
        <title>A high-quality genome assembly for Dillenia turbinata (Dilleniales).</title>
        <authorList>
            <person name="Chanderbali A."/>
        </authorList>
    </citation>
    <scope>NUCLEOTIDE SEQUENCE [LARGE SCALE GENOMIC DNA]</scope>
    <source>
        <strain evidence="8">LSX21</strain>
        <tissue evidence="8">Leaf</tissue>
    </source>
</reference>
<feature type="region of interest" description="Disordered" evidence="5">
    <location>
        <begin position="23"/>
        <end position="50"/>
    </location>
</feature>
<name>A0AAN8UKK0_9MAGN</name>
<dbReference type="GO" id="GO:0003729">
    <property type="term" value="F:mRNA binding"/>
    <property type="evidence" value="ECO:0007669"/>
    <property type="project" value="TreeGrafter"/>
</dbReference>
<dbReference type="PROSITE" id="PS50102">
    <property type="entry name" value="RRM"/>
    <property type="match status" value="1"/>
</dbReference>
<evidence type="ECO:0000256" key="4">
    <source>
        <dbReference type="PROSITE-ProRule" id="PRU00332"/>
    </source>
</evidence>
<evidence type="ECO:0000259" key="7">
    <source>
        <dbReference type="PROSITE" id="PS50961"/>
    </source>
</evidence>
<keyword evidence="3" id="KW-0539">Nucleus</keyword>
<dbReference type="PRINTS" id="PR00302">
    <property type="entry name" value="LUPUSLA"/>
</dbReference>
<keyword evidence="2 4" id="KW-0694">RNA-binding</keyword>
<dbReference type="InterPro" id="IPR002344">
    <property type="entry name" value="Lupus_La"/>
</dbReference>
<dbReference type="SUPFAM" id="SSF54928">
    <property type="entry name" value="RNA-binding domain, RBD"/>
    <property type="match status" value="1"/>
</dbReference>
<dbReference type="SUPFAM" id="SSF46785">
    <property type="entry name" value="Winged helix' DNA-binding domain"/>
    <property type="match status" value="1"/>
</dbReference>
<dbReference type="InterPro" id="IPR036390">
    <property type="entry name" value="WH_DNA-bd_sf"/>
</dbReference>
<dbReference type="InterPro" id="IPR036388">
    <property type="entry name" value="WH-like_DNA-bd_sf"/>
</dbReference>
<evidence type="ECO:0000256" key="5">
    <source>
        <dbReference type="SAM" id="MobiDB-lite"/>
    </source>
</evidence>
<evidence type="ECO:0000256" key="3">
    <source>
        <dbReference type="ARBA" id="ARBA00023242"/>
    </source>
</evidence>
<feature type="compositionally biased region" description="Basic and acidic residues" evidence="5">
    <location>
        <begin position="242"/>
        <end position="297"/>
    </location>
</feature>
<dbReference type="SMART" id="SM00360">
    <property type="entry name" value="RRM"/>
    <property type="match status" value="1"/>
</dbReference>
<feature type="domain" description="RRM" evidence="6">
    <location>
        <begin position="147"/>
        <end position="239"/>
    </location>
</feature>
<dbReference type="InterPro" id="IPR035979">
    <property type="entry name" value="RBD_domain_sf"/>
</dbReference>
<gene>
    <name evidence="8" type="ORF">RJ641_017946</name>
</gene>
<protein>
    <submittedName>
        <fullName evidence="8">RNA recognition motif domain</fullName>
    </submittedName>
</protein>
<accession>A0AAN8UKK0</accession>
<feature type="region of interest" description="Disordered" evidence="5">
    <location>
        <begin position="242"/>
        <end position="359"/>
    </location>
</feature>
<dbReference type="GO" id="GO:0006396">
    <property type="term" value="P:RNA processing"/>
    <property type="evidence" value="ECO:0007669"/>
    <property type="project" value="InterPro"/>
</dbReference>
<dbReference type="Gene3D" id="1.10.10.10">
    <property type="entry name" value="Winged helix-like DNA-binding domain superfamily/Winged helix DNA-binding domain"/>
    <property type="match status" value="1"/>
</dbReference>
<evidence type="ECO:0000256" key="1">
    <source>
        <dbReference type="ARBA" id="ARBA00004123"/>
    </source>
</evidence>
<dbReference type="InterPro" id="IPR000504">
    <property type="entry name" value="RRM_dom"/>
</dbReference>
<comment type="subcellular location">
    <subcellularLocation>
        <location evidence="1">Nucleus</location>
    </subcellularLocation>
</comment>
<comment type="caution">
    <text evidence="8">The sequence shown here is derived from an EMBL/GenBank/DDBJ whole genome shotgun (WGS) entry which is preliminary data.</text>
</comment>
<dbReference type="PANTHER" id="PTHR22792">
    <property type="entry name" value="LUPUS LA PROTEIN-RELATED"/>
    <property type="match status" value="1"/>
</dbReference>
<dbReference type="InterPro" id="IPR006630">
    <property type="entry name" value="La_HTH"/>
</dbReference>
<evidence type="ECO:0000259" key="6">
    <source>
        <dbReference type="PROSITE" id="PS50102"/>
    </source>
</evidence>
<dbReference type="Pfam" id="PF05383">
    <property type="entry name" value="La"/>
    <property type="match status" value="1"/>
</dbReference>
<evidence type="ECO:0000313" key="9">
    <source>
        <dbReference type="Proteomes" id="UP001370490"/>
    </source>
</evidence>
<dbReference type="Gene3D" id="3.30.70.330">
    <property type="match status" value="1"/>
</dbReference>
<dbReference type="InterPro" id="IPR012677">
    <property type="entry name" value="Nucleotide-bd_a/b_plait_sf"/>
</dbReference>
<keyword evidence="9" id="KW-1185">Reference proteome</keyword>
<dbReference type="AlphaFoldDB" id="A0AAN8UKK0"/>
<feature type="domain" description="HTH La-type RNA-binding" evidence="7">
    <location>
        <begin position="50"/>
        <end position="141"/>
    </location>
</feature>
<dbReference type="GO" id="GO:0005634">
    <property type="term" value="C:nucleus"/>
    <property type="evidence" value="ECO:0007669"/>
    <property type="project" value="UniProtKB-SubCell"/>
</dbReference>
<dbReference type="InterPro" id="IPR045180">
    <property type="entry name" value="La_dom_prot"/>
</dbReference>
<dbReference type="PROSITE" id="PS50961">
    <property type="entry name" value="HTH_LA"/>
    <property type="match status" value="1"/>
</dbReference>
<dbReference type="PANTHER" id="PTHR22792:SF159">
    <property type="entry name" value="LA-RELATED PROTEIN 1B-RELATED"/>
    <property type="match status" value="1"/>
</dbReference>
<organism evidence="8 9">
    <name type="scientific">Dillenia turbinata</name>
    <dbReference type="NCBI Taxonomy" id="194707"/>
    <lineage>
        <taxon>Eukaryota</taxon>
        <taxon>Viridiplantae</taxon>
        <taxon>Streptophyta</taxon>
        <taxon>Embryophyta</taxon>
        <taxon>Tracheophyta</taxon>
        <taxon>Spermatophyta</taxon>
        <taxon>Magnoliopsida</taxon>
        <taxon>eudicotyledons</taxon>
        <taxon>Gunneridae</taxon>
        <taxon>Pentapetalae</taxon>
        <taxon>Dilleniales</taxon>
        <taxon>Dilleniaceae</taxon>
        <taxon>Dillenia</taxon>
    </lineage>
</organism>
<dbReference type="Proteomes" id="UP001370490">
    <property type="component" value="Unassembled WGS sequence"/>
</dbReference>
<dbReference type="GO" id="GO:1990904">
    <property type="term" value="C:ribonucleoprotein complex"/>
    <property type="evidence" value="ECO:0007669"/>
    <property type="project" value="InterPro"/>
</dbReference>
<evidence type="ECO:0000256" key="2">
    <source>
        <dbReference type="ARBA" id="ARBA00022884"/>
    </source>
</evidence>
<dbReference type="SMART" id="SM00715">
    <property type="entry name" value="LA"/>
    <property type="match status" value="1"/>
</dbReference>
<dbReference type="EMBL" id="JBAMMX010000023">
    <property type="protein sequence ID" value="KAK6917195.1"/>
    <property type="molecule type" value="Genomic_DNA"/>
</dbReference>
<sequence length="359" mass="39563">MEDEVHQVEAVVEETVVNLSSSPLVDDSADEVESLPSDDHDDNHPDTAAVSSSVDLEDKIVKQVEYYFSEENVLAKNFYKKYVKRNKEGFVPIEAIASFRKMKKLTRDIPFITNALRKSSLLALNSEGTMVKSLHPLSFSFKEPKFCTVLVENLPGDHSKENIQKIFGQAGNIKSISIRDLDSIEESTKVVKPGRPISGKVHALVEYDSEDAAEKAVATLNDAEDWRNGMHVVLLRSRLSRGLDKERARAKSKKDSKVHTSEAVGDGRSHNPGNHHETADDGDGKHLPKERPKEKNGRRNRNHGRSRGQTSHAANGHGHGNPSSSLGTEHTKPPPGPRIPDGTRGFTMGRGRPVAPSPN</sequence>
<proteinExistence type="predicted"/>
<evidence type="ECO:0000313" key="8">
    <source>
        <dbReference type="EMBL" id="KAK6917195.1"/>
    </source>
</evidence>